<feature type="region of interest" description="Disordered" evidence="1">
    <location>
        <begin position="1"/>
        <end position="22"/>
    </location>
</feature>
<gene>
    <name evidence="2" type="ORF">Pgy4_36854</name>
</gene>
<name>F3CGZ8_PSESG</name>
<comment type="caution">
    <text evidence="2">The sequence shown here is derived from an EMBL/GenBank/DDBJ whole genome shotgun (WGS) entry which is preliminary data.</text>
</comment>
<feature type="non-terminal residue" evidence="2">
    <location>
        <position position="1"/>
    </location>
</feature>
<sequence>EPEGAAETVEGEDEPDLLDLTPEPPAEEAAVIEDPASAIQGPLEK</sequence>
<evidence type="ECO:0000313" key="3">
    <source>
        <dbReference type="Proteomes" id="UP000005466"/>
    </source>
</evidence>
<evidence type="ECO:0000256" key="1">
    <source>
        <dbReference type="SAM" id="MobiDB-lite"/>
    </source>
</evidence>
<dbReference type="EMBL" id="ADWY01002858">
    <property type="protein sequence ID" value="EGH18540.1"/>
    <property type="molecule type" value="Genomic_DNA"/>
</dbReference>
<dbReference type="HOGENOM" id="CLU_3193246_0_0_6"/>
<proteinExistence type="predicted"/>
<organism evidence="2 3">
    <name type="scientific">Pseudomonas savastanoi pv. glycinea str. race 4</name>
    <dbReference type="NCBI Taxonomy" id="875330"/>
    <lineage>
        <taxon>Bacteria</taxon>
        <taxon>Pseudomonadati</taxon>
        <taxon>Pseudomonadota</taxon>
        <taxon>Gammaproteobacteria</taxon>
        <taxon>Pseudomonadales</taxon>
        <taxon>Pseudomonadaceae</taxon>
        <taxon>Pseudomonas</taxon>
    </lineage>
</organism>
<dbReference type="Proteomes" id="UP000005466">
    <property type="component" value="Unassembled WGS sequence"/>
</dbReference>
<protein>
    <submittedName>
        <fullName evidence="2">Uncharacterized protein</fullName>
    </submittedName>
</protein>
<accession>F3CGZ8</accession>
<dbReference type="AlphaFoldDB" id="F3CGZ8"/>
<evidence type="ECO:0000313" key="2">
    <source>
        <dbReference type="EMBL" id="EGH18540.1"/>
    </source>
</evidence>
<feature type="compositionally biased region" description="Acidic residues" evidence="1">
    <location>
        <begin position="1"/>
        <end position="17"/>
    </location>
</feature>
<reference evidence="2 3" key="1">
    <citation type="journal article" date="2011" name="PLoS Pathog.">
        <title>Dynamic evolution of pathogenicity revealed by sequencing and comparative genomics of 19 Pseudomonas syringae isolates.</title>
        <authorList>
            <person name="Baltrus D.A."/>
            <person name="Nishimura M.T."/>
            <person name="Romanchuk A."/>
            <person name="Chang J.H."/>
            <person name="Mukhtar M.S."/>
            <person name="Cherkis K."/>
            <person name="Roach J."/>
            <person name="Grant S.R."/>
            <person name="Jones C.D."/>
            <person name="Dangl J.L."/>
        </authorList>
    </citation>
    <scope>NUCLEOTIDE SEQUENCE [LARGE SCALE GENOMIC DNA]</scope>
    <source>
        <strain evidence="3">race 4</strain>
    </source>
</reference>